<feature type="signal peptide" evidence="2">
    <location>
        <begin position="1"/>
        <end position="22"/>
    </location>
</feature>
<evidence type="ECO:0000313" key="6">
    <source>
        <dbReference type="Proteomes" id="UP000319732"/>
    </source>
</evidence>
<keyword evidence="2" id="KW-0732">Signal</keyword>
<dbReference type="SUPFAM" id="SSF56601">
    <property type="entry name" value="beta-lactamase/transpeptidase-like"/>
    <property type="match status" value="1"/>
</dbReference>
<keyword evidence="5" id="KW-0378">Hydrolase</keyword>
<organism evidence="5 6">
    <name type="scientific">Exilibacterium tricleocarpae</name>
    <dbReference type="NCBI Taxonomy" id="2591008"/>
    <lineage>
        <taxon>Bacteria</taxon>
        <taxon>Pseudomonadati</taxon>
        <taxon>Pseudomonadota</taxon>
        <taxon>Gammaproteobacteria</taxon>
        <taxon>Cellvibrionales</taxon>
        <taxon>Cellvibrionaceae</taxon>
        <taxon>Exilibacterium</taxon>
    </lineage>
</organism>
<feature type="domain" description="Beta-lactamase-related" evidence="3">
    <location>
        <begin position="55"/>
        <end position="394"/>
    </location>
</feature>
<dbReference type="EMBL" id="VHSG01000037">
    <property type="protein sequence ID" value="TQV66984.1"/>
    <property type="molecule type" value="Genomic_DNA"/>
</dbReference>
<protein>
    <submittedName>
        <fullName evidence="5">Serine hydrolase</fullName>
    </submittedName>
</protein>
<dbReference type="AlphaFoldDB" id="A0A545SPV4"/>
<dbReference type="InterPro" id="IPR050491">
    <property type="entry name" value="AmpC-like"/>
</dbReference>
<dbReference type="Pfam" id="PF00144">
    <property type="entry name" value="Beta-lactamase"/>
    <property type="match status" value="1"/>
</dbReference>
<evidence type="ECO:0000259" key="3">
    <source>
        <dbReference type="Pfam" id="PF00144"/>
    </source>
</evidence>
<feature type="domain" description="Peptidase S12 Pab87-related C-terminal" evidence="4">
    <location>
        <begin position="446"/>
        <end position="547"/>
    </location>
</feature>
<name>A0A545SPV4_9GAMM</name>
<dbReference type="GO" id="GO:0016787">
    <property type="term" value="F:hydrolase activity"/>
    <property type="evidence" value="ECO:0007669"/>
    <property type="project" value="UniProtKB-KW"/>
</dbReference>
<evidence type="ECO:0000259" key="4">
    <source>
        <dbReference type="Pfam" id="PF11954"/>
    </source>
</evidence>
<dbReference type="InterPro" id="IPR001466">
    <property type="entry name" value="Beta-lactam-related"/>
</dbReference>
<dbReference type="InterPro" id="IPR021860">
    <property type="entry name" value="Peptidase_S12_Pab87-rel_C"/>
</dbReference>
<feature type="region of interest" description="Disordered" evidence="1">
    <location>
        <begin position="31"/>
        <end position="52"/>
    </location>
</feature>
<gene>
    <name evidence="5" type="ORF">FKG94_26310</name>
</gene>
<feature type="chain" id="PRO_5021778911" evidence="2">
    <location>
        <begin position="23"/>
        <end position="553"/>
    </location>
</feature>
<dbReference type="OrthoDB" id="119951at2"/>
<reference evidence="5 6" key="1">
    <citation type="submission" date="2019-06" db="EMBL/GenBank/DDBJ databases">
        <title>Whole genome sequence for Cellvibrionaceae sp. R142.</title>
        <authorList>
            <person name="Wang G."/>
        </authorList>
    </citation>
    <scope>NUCLEOTIDE SEQUENCE [LARGE SCALE GENOMIC DNA]</scope>
    <source>
        <strain evidence="5 6">R142</strain>
    </source>
</reference>
<dbReference type="PANTHER" id="PTHR46825">
    <property type="entry name" value="D-ALANYL-D-ALANINE-CARBOXYPEPTIDASE/ENDOPEPTIDASE AMPH"/>
    <property type="match status" value="1"/>
</dbReference>
<keyword evidence="6" id="KW-1185">Reference proteome</keyword>
<evidence type="ECO:0000256" key="2">
    <source>
        <dbReference type="SAM" id="SignalP"/>
    </source>
</evidence>
<dbReference type="InterPro" id="IPR012338">
    <property type="entry name" value="Beta-lactam/transpept-like"/>
</dbReference>
<comment type="caution">
    <text evidence="5">The sequence shown here is derived from an EMBL/GenBank/DDBJ whole genome shotgun (WGS) entry which is preliminary data.</text>
</comment>
<evidence type="ECO:0000313" key="5">
    <source>
        <dbReference type="EMBL" id="TQV66984.1"/>
    </source>
</evidence>
<dbReference type="Gene3D" id="3.40.710.10">
    <property type="entry name" value="DD-peptidase/beta-lactamase superfamily"/>
    <property type="match status" value="1"/>
</dbReference>
<dbReference type="Pfam" id="PF11954">
    <property type="entry name" value="DUF3471"/>
    <property type="match status" value="1"/>
</dbReference>
<dbReference type="PANTHER" id="PTHR46825:SF15">
    <property type="entry name" value="BETA-LACTAMASE-RELATED DOMAIN-CONTAINING PROTEIN"/>
    <property type="match status" value="1"/>
</dbReference>
<dbReference type="RefSeq" id="WP_142929933.1">
    <property type="nucleotide sequence ID" value="NZ_ML660113.1"/>
</dbReference>
<evidence type="ECO:0000256" key="1">
    <source>
        <dbReference type="SAM" id="MobiDB-lite"/>
    </source>
</evidence>
<dbReference type="Proteomes" id="UP000319732">
    <property type="component" value="Unassembled WGS sequence"/>
</dbReference>
<dbReference type="Gene3D" id="2.40.128.600">
    <property type="match status" value="1"/>
</dbReference>
<accession>A0A545SPV4</accession>
<sequence length="553" mass="61384">MRKTIQATVVSLSLLAAFTIAAASDLATGDTKTSAAETRATRTKQEKPGLSSEQIDQLVTRVMVTFNVPGVAVGIVKDGKIVHAKGYGVLEVGKKDKVNAQTLFGIASTGKAFTAAALALLVDAGKITWHSKVIDHIPTFQLYDPWVTREFTVKDLLIHNSGLGPGAGDLMFWPTSNFSREEIIANMKYLKPADSFRSAYAYNNLMYIVAGEVIAAVSGISYENFIDQYILQPLAMNHCAANRSHLKKHNNVAEPHLIKNGAPVKTARLEATVYDRSVTAAAGGIQCSIQSILKWHAMFLNKGRLPNGDQFLSEQQQETIMTPHTLVPVKKTRREWFGTNFSTYGLGWSLEDFHGYKLAYHFGGLTGMTSANAMIPELKLGVAIYTNQQAGNDKTAILYPILEAYITDDNTDWPQKLYTMQQKEIAEAAETTVFSDQPDYKLIGSIERYADTYKDPWFGKVVISLPNNRKASQELSFKSDRSTVWQGKMVPLASDLFVVRWNDRALNADAYVKFSIDFAGRPKGFTMKAVSPLTDFSFDFHDLNFTRLNRVRQ</sequence>
<proteinExistence type="predicted"/>